<dbReference type="InterPro" id="IPR016119">
    <property type="entry name" value="Br/Cl_peroxidase_C"/>
</dbReference>
<dbReference type="InterPro" id="IPR036938">
    <property type="entry name" value="PAP2/HPO_sf"/>
</dbReference>
<reference evidence="1 2" key="1">
    <citation type="submission" date="2022-06" db="EMBL/GenBank/DDBJ databases">
        <authorList>
            <person name="Jeon C.O."/>
        </authorList>
    </citation>
    <scope>NUCLEOTIDE SEQUENCE [LARGE SCALE GENOMIC DNA]</scope>
    <source>
        <strain evidence="1 2">KCTC 13943</strain>
    </source>
</reference>
<gene>
    <name evidence="1" type="ORF">NDK43_30375</name>
</gene>
<organism evidence="1 2">
    <name type="scientific">Neobacillus pocheonensis</name>
    <dbReference type="NCBI Taxonomy" id="363869"/>
    <lineage>
        <taxon>Bacteria</taxon>
        <taxon>Bacillati</taxon>
        <taxon>Bacillota</taxon>
        <taxon>Bacilli</taxon>
        <taxon>Bacillales</taxon>
        <taxon>Bacillaceae</taxon>
        <taxon>Neobacillus</taxon>
    </lineage>
</organism>
<dbReference type="Proteomes" id="UP001523262">
    <property type="component" value="Unassembled WGS sequence"/>
</dbReference>
<dbReference type="Gene3D" id="1.10.606.10">
    <property type="entry name" value="Vanadium-containing Chloroperoxidase, domain 2"/>
    <property type="match status" value="1"/>
</dbReference>
<name>A0ABT0WHK6_9BACI</name>
<accession>A0ABT0WHK6</accession>
<sequence length="220" mass="24663">METRKKFEEIPLGGVVRLTDPQAAYAYELAGPDSHQLDLPEPPAFSSAEIAGEMVELYWRALTRDVPFNEYDANHLTQVAAAELSNLSVFRGPKINGQVTTATLFREDIQGDLTGPLISQFLWKDVPFVSTTIIQRYRTTVAGDDHLTSYQDWLNVQNGSLPPTPNVFDPVHRYIRNGRDLGEWVHNDYFGRGLLQTILGQTAPTNQEVISTKTANMEVQ</sequence>
<evidence type="ECO:0000313" key="2">
    <source>
        <dbReference type="Proteomes" id="UP001523262"/>
    </source>
</evidence>
<proteinExistence type="predicted"/>
<dbReference type="EMBL" id="JAMQCR010000003">
    <property type="protein sequence ID" value="MCM2535800.1"/>
    <property type="molecule type" value="Genomic_DNA"/>
</dbReference>
<keyword evidence="2" id="KW-1185">Reference proteome</keyword>
<evidence type="ECO:0008006" key="3">
    <source>
        <dbReference type="Google" id="ProtNLM"/>
    </source>
</evidence>
<comment type="caution">
    <text evidence="1">The sequence shown here is derived from an EMBL/GenBank/DDBJ whole genome shotgun (WGS) entry which is preliminary data.</text>
</comment>
<dbReference type="SUPFAM" id="SSF48317">
    <property type="entry name" value="Acid phosphatase/Vanadium-dependent haloperoxidase"/>
    <property type="match status" value="1"/>
</dbReference>
<protein>
    <recommendedName>
        <fullName evidence="3">Peptidoglycan-binding protein</fullName>
    </recommendedName>
</protein>
<evidence type="ECO:0000313" key="1">
    <source>
        <dbReference type="EMBL" id="MCM2535800.1"/>
    </source>
</evidence>